<evidence type="ECO:0000259" key="3">
    <source>
        <dbReference type="Pfam" id="PF01551"/>
    </source>
</evidence>
<feature type="compositionally biased region" description="Low complexity" evidence="2">
    <location>
        <begin position="246"/>
        <end position="257"/>
    </location>
</feature>
<feature type="region of interest" description="Disordered" evidence="2">
    <location>
        <begin position="242"/>
        <end position="261"/>
    </location>
</feature>
<protein>
    <recommendedName>
        <fullName evidence="3">M23ase beta-sheet core domain-containing protein</fullName>
    </recommendedName>
</protein>
<evidence type="ECO:0000256" key="1">
    <source>
        <dbReference type="SAM" id="Coils"/>
    </source>
</evidence>
<feature type="coiled-coil region" evidence="1">
    <location>
        <begin position="73"/>
        <end position="107"/>
    </location>
</feature>
<keyword evidence="5" id="KW-1185">Reference proteome</keyword>
<comment type="caution">
    <text evidence="4">The sequence shown here is derived from an EMBL/GenBank/DDBJ whole genome shotgun (WGS) entry which is preliminary data.</text>
</comment>
<keyword evidence="1" id="KW-0175">Coiled coil</keyword>
<feature type="domain" description="M23ase beta-sheet core" evidence="3">
    <location>
        <begin position="331"/>
        <end position="409"/>
    </location>
</feature>
<dbReference type="HOGENOM" id="CLU_688449_0_0_7"/>
<dbReference type="EMBL" id="AGYD01000011">
    <property type="protein sequence ID" value="EPH08048.1"/>
    <property type="molecule type" value="Genomic_DNA"/>
</dbReference>
<dbReference type="Gene3D" id="2.70.70.10">
    <property type="entry name" value="Glucose Permease (Domain IIA)"/>
    <property type="match status" value="1"/>
</dbReference>
<organism evidence="4 5">
    <name type="scientific">Campylobacter ureolyticus ACS-301-V-Sch3b</name>
    <dbReference type="NCBI Taxonomy" id="883165"/>
    <lineage>
        <taxon>Bacteria</taxon>
        <taxon>Pseudomonadati</taxon>
        <taxon>Campylobacterota</taxon>
        <taxon>Epsilonproteobacteria</taxon>
        <taxon>Campylobacterales</taxon>
        <taxon>Campylobacteraceae</taxon>
        <taxon>Campylobacter</taxon>
    </lineage>
</organism>
<dbReference type="SUPFAM" id="SSF51261">
    <property type="entry name" value="Duplicated hybrid motif"/>
    <property type="match status" value="1"/>
</dbReference>
<evidence type="ECO:0000313" key="4">
    <source>
        <dbReference type="EMBL" id="EPH08048.1"/>
    </source>
</evidence>
<dbReference type="Pfam" id="PF01551">
    <property type="entry name" value="Peptidase_M23"/>
    <property type="match status" value="1"/>
</dbReference>
<gene>
    <name evidence="4" type="ORF">HMPREF9309_01303</name>
</gene>
<dbReference type="eggNOG" id="COG0739">
    <property type="taxonomic scope" value="Bacteria"/>
</dbReference>
<sequence>MKKIALFLLIFSYIFADQSTKDKIELTSKNIAVKKSEEKNLSKKIDELGALIVKESAELKKTNAQIDEITGLVVNLSQKYKDEATKLDELNKQTDDLVKIKLELEKKITDLIVEDFSFNLIQDSDIKTYEALISNEVFASLSDVFRKDIANLVMTHDEASKTIDKKNKEILDLEKNLKEYSAKKEELSNVQKKQKKLVENLNKNKEDYIQKLINTQKQSEALSSTLEELKIIDDKEEKAKAKKIAQENAQKNAQKQQPQPEILQRDKRVEDIDKKVKLYGSSYKESRVKKYVGSKTISPLKNAFVKRKFGNFIDPVYDIKIFNESVILSSNTQNAQVYNVLDGKVIFAKSTPVLNNVIIVENKNGIHTIYANLSQIAPTIKNGSVIKKGYSIGRVKSDLTFEVTQKNFHIDPLELISLK</sequence>
<evidence type="ECO:0000313" key="5">
    <source>
        <dbReference type="Proteomes" id="UP000014539"/>
    </source>
</evidence>
<dbReference type="Proteomes" id="UP000014539">
    <property type="component" value="Unassembled WGS sequence"/>
</dbReference>
<dbReference type="InterPro" id="IPR016047">
    <property type="entry name" value="M23ase_b-sheet_dom"/>
</dbReference>
<reference evidence="4 5" key="1">
    <citation type="submission" date="2013-06" db="EMBL/GenBank/DDBJ databases">
        <title>The Genome Sequence of Campylobacter ureolyticus ACS-301-V-SCH3B.</title>
        <authorList>
            <consortium name="The Broad Institute Genomics Platform"/>
            <person name="Earl A."/>
            <person name="Ward D."/>
            <person name="Feldgarden M."/>
            <person name="Gevers D."/>
            <person name="Saerens B."/>
            <person name="Vaneechoutte M."/>
            <person name="Walker B."/>
            <person name="Young S."/>
            <person name="Zeng Q."/>
            <person name="Gargeya S."/>
            <person name="Fitzgerald M."/>
            <person name="Haas B."/>
            <person name="Abouelleil A."/>
            <person name="Allen A.W."/>
            <person name="Alvarado L."/>
            <person name="Arachchi H.M."/>
            <person name="Berlin A.M."/>
            <person name="Chapman S.B."/>
            <person name="Gainer-Dewar J."/>
            <person name="Goldberg J."/>
            <person name="Griggs A."/>
            <person name="Gujja S."/>
            <person name="Hansen M."/>
            <person name="Howarth C."/>
            <person name="Imamovic A."/>
            <person name="Ireland A."/>
            <person name="Larimer J."/>
            <person name="McCowan C."/>
            <person name="Murphy C."/>
            <person name="Pearson M."/>
            <person name="Poon T.W."/>
            <person name="Priest M."/>
            <person name="Roberts A."/>
            <person name="Saif S."/>
            <person name="Shea T."/>
            <person name="Sisk P."/>
            <person name="Sykes S."/>
            <person name="Wortman J."/>
            <person name="Nusbaum C."/>
            <person name="Birren B."/>
        </authorList>
    </citation>
    <scope>NUCLEOTIDE SEQUENCE [LARGE SCALE GENOMIC DNA]</scope>
    <source>
        <strain evidence="4 5">ACS-301-V-Sch3b</strain>
    </source>
</reference>
<dbReference type="InterPro" id="IPR011055">
    <property type="entry name" value="Dup_hybrid_motif"/>
</dbReference>
<accession>S3XRU1</accession>
<dbReference type="AlphaFoldDB" id="S3XRU1"/>
<dbReference type="PATRIC" id="fig|883165.3.peg.1320"/>
<dbReference type="RefSeq" id="WP_016647158.1">
    <property type="nucleotide sequence ID" value="NZ_KE340327.1"/>
</dbReference>
<dbReference type="CDD" id="cd12797">
    <property type="entry name" value="M23_peptidase"/>
    <property type="match status" value="1"/>
</dbReference>
<proteinExistence type="predicted"/>
<evidence type="ECO:0000256" key="2">
    <source>
        <dbReference type="SAM" id="MobiDB-lite"/>
    </source>
</evidence>
<name>S3XRU1_9BACT</name>